<accession>A0A699XNM2</accession>
<feature type="non-terminal residue" evidence="2">
    <location>
        <position position="1"/>
    </location>
</feature>
<proteinExistence type="predicted"/>
<dbReference type="EMBL" id="BKCJ011889117">
    <property type="protein sequence ID" value="GFD61277.1"/>
    <property type="molecule type" value="Genomic_DNA"/>
</dbReference>
<name>A0A699XNM2_TANCI</name>
<evidence type="ECO:0000256" key="1">
    <source>
        <dbReference type="SAM" id="MobiDB-lite"/>
    </source>
</evidence>
<organism evidence="2">
    <name type="scientific">Tanacetum cinerariifolium</name>
    <name type="common">Dalmatian daisy</name>
    <name type="synonym">Chrysanthemum cinerariifolium</name>
    <dbReference type="NCBI Taxonomy" id="118510"/>
    <lineage>
        <taxon>Eukaryota</taxon>
        <taxon>Viridiplantae</taxon>
        <taxon>Streptophyta</taxon>
        <taxon>Embryophyta</taxon>
        <taxon>Tracheophyta</taxon>
        <taxon>Spermatophyta</taxon>
        <taxon>Magnoliopsida</taxon>
        <taxon>eudicotyledons</taxon>
        <taxon>Gunneridae</taxon>
        <taxon>Pentapetalae</taxon>
        <taxon>asterids</taxon>
        <taxon>campanulids</taxon>
        <taxon>Asterales</taxon>
        <taxon>Asteraceae</taxon>
        <taxon>Asteroideae</taxon>
        <taxon>Anthemideae</taxon>
        <taxon>Anthemidinae</taxon>
        <taxon>Tanacetum</taxon>
    </lineage>
</organism>
<evidence type="ECO:0000313" key="2">
    <source>
        <dbReference type="EMBL" id="GFD61277.1"/>
    </source>
</evidence>
<gene>
    <name evidence="2" type="ORF">Tci_933246</name>
</gene>
<sequence length="75" mass="7855">PLGHQQDAPEQGEVQRNNDQAAHPAPLLPHGAEDEVGTLLGHEVELGLGAFQEALAQPAARTEGYFALGHVPALT</sequence>
<dbReference type="AlphaFoldDB" id="A0A699XNM2"/>
<comment type="caution">
    <text evidence="2">The sequence shown here is derived from an EMBL/GenBank/DDBJ whole genome shotgun (WGS) entry which is preliminary data.</text>
</comment>
<reference evidence="2" key="1">
    <citation type="journal article" date="2019" name="Sci. Rep.">
        <title>Draft genome of Tanacetum cinerariifolium, the natural source of mosquito coil.</title>
        <authorList>
            <person name="Yamashiro T."/>
            <person name="Shiraishi A."/>
            <person name="Satake H."/>
            <person name="Nakayama K."/>
        </authorList>
    </citation>
    <scope>NUCLEOTIDE SEQUENCE</scope>
</reference>
<feature type="region of interest" description="Disordered" evidence="1">
    <location>
        <begin position="1"/>
        <end position="35"/>
    </location>
</feature>
<feature type="compositionally biased region" description="Low complexity" evidence="1">
    <location>
        <begin position="21"/>
        <end position="30"/>
    </location>
</feature>
<protein>
    <submittedName>
        <fullName evidence="2">Uncharacterized protein</fullName>
    </submittedName>
</protein>